<gene>
    <name evidence="1" type="ORF">A0H81_13161</name>
</gene>
<accession>A0A1C7LQI3</accession>
<reference evidence="1 2" key="1">
    <citation type="submission" date="2016-03" db="EMBL/GenBank/DDBJ databases">
        <title>Whole genome sequencing of Grifola frondosa 9006-11.</title>
        <authorList>
            <person name="Min B."/>
            <person name="Park H."/>
            <person name="Kim J.-G."/>
            <person name="Cho H."/>
            <person name="Oh Y.-L."/>
            <person name="Kong W.-S."/>
            <person name="Choi I.-G."/>
        </authorList>
    </citation>
    <scope>NUCLEOTIDE SEQUENCE [LARGE SCALE GENOMIC DNA]</scope>
    <source>
        <strain evidence="1 2">9006-11</strain>
    </source>
</reference>
<evidence type="ECO:0000313" key="2">
    <source>
        <dbReference type="Proteomes" id="UP000092993"/>
    </source>
</evidence>
<protein>
    <submittedName>
        <fullName evidence="1">Uncharacterized protein</fullName>
    </submittedName>
</protein>
<organism evidence="1 2">
    <name type="scientific">Grifola frondosa</name>
    <name type="common">Maitake</name>
    <name type="synonym">Polyporus frondosus</name>
    <dbReference type="NCBI Taxonomy" id="5627"/>
    <lineage>
        <taxon>Eukaryota</taxon>
        <taxon>Fungi</taxon>
        <taxon>Dikarya</taxon>
        <taxon>Basidiomycota</taxon>
        <taxon>Agaricomycotina</taxon>
        <taxon>Agaricomycetes</taxon>
        <taxon>Polyporales</taxon>
        <taxon>Grifolaceae</taxon>
        <taxon>Grifola</taxon>
    </lineage>
</organism>
<name>A0A1C7LQI3_GRIFR</name>
<dbReference type="AlphaFoldDB" id="A0A1C7LQI3"/>
<dbReference type="EMBL" id="LUGG01000027">
    <property type="protein sequence ID" value="OBZ66868.1"/>
    <property type="molecule type" value="Genomic_DNA"/>
</dbReference>
<proteinExistence type="predicted"/>
<sequence length="119" mass="13335">MKGMPAFRYNMRLLSGEAKARTERLEADGALVFLVGGVVARDYGQRGCDHGGVWWRDLGSGVENDWVMAEELAEYEECKDVAEAALWGPRWKTERKEAANVVGLEVEERRGRRGEEGSC</sequence>
<dbReference type="Proteomes" id="UP000092993">
    <property type="component" value="Unassembled WGS sequence"/>
</dbReference>
<keyword evidence="2" id="KW-1185">Reference proteome</keyword>
<comment type="caution">
    <text evidence="1">The sequence shown here is derived from an EMBL/GenBank/DDBJ whole genome shotgun (WGS) entry which is preliminary data.</text>
</comment>
<evidence type="ECO:0000313" key="1">
    <source>
        <dbReference type="EMBL" id="OBZ66868.1"/>
    </source>
</evidence>